<proteinExistence type="predicted"/>
<name>A0ACC0F9U3_9ERIC</name>
<sequence length="50" mass="5752">MKAAHFAKLLILYPDCLLKVDVYIIPLPVHDVLRPILRAGSVYIYIYVHS</sequence>
<organism evidence="1 2">
    <name type="scientific">Camellia lanceoleosa</name>
    <dbReference type="NCBI Taxonomy" id="1840588"/>
    <lineage>
        <taxon>Eukaryota</taxon>
        <taxon>Viridiplantae</taxon>
        <taxon>Streptophyta</taxon>
        <taxon>Embryophyta</taxon>
        <taxon>Tracheophyta</taxon>
        <taxon>Spermatophyta</taxon>
        <taxon>Magnoliopsida</taxon>
        <taxon>eudicotyledons</taxon>
        <taxon>Gunneridae</taxon>
        <taxon>Pentapetalae</taxon>
        <taxon>asterids</taxon>
        <taxon>Ericales</taxon>
        <taxon>Theaceae</taxon>
        <taxon>Camellia</taxon>
    </lineage>
</organism>
<accession>A0ACC0F9U3</accession>
<dbReference type="Proteomes" id="UP001060215">
    <property type="component" value="Chromosome 15"/>
</dbReference>
<evidence type="ECO:0000313" key="1">
    <source>
        <dbReference type="EMBL" id="KAI7985117.1"/>
    </source>
</evidence>
<protein>
    <submittedName>
        <fullName evidence="1">Uncharacterized protein</fullName>
    </submittedName>
</protein>
<gene>
    <name evidence="1" type="ORF">LOK49_LG14G00789</name>
</gene>
<keyword evidence="2" id="KW-1185">Reference proteome</keyword>
<dbReference type="EMBL" id="CM045772">
    <property type="protein sequence ID" value="KAI7985117.1"/>
    <property type="molecule type" value="Genomic_DNA"/>
</dbReference>
<evidence type="ECO:0000313" key="2">
    <source>
        <dbReference type="Proteomes" id="UP001060215"/>
    </source>
</evidence>
<comment type="caution">
    <text evidence="1">The sequence shown here is derived from an EMBL/GenBank/DDBJ whole genome shotgun (WGS) entry which is preliminary data.</text>
</comment>
<reference evidence="1 2" key="1">
    <citation type="journal article" date="2022" name="Plant J.">
        <title>Chromosome-level genome of Camellia lanceoleosa provides a valuable resource for understanding genome evolution and self-incompatibility.</title>
        <authorList>
            <person name="Gong W."/>
            <person name="Xiao S."/>
            <person name="Wang L."/>
            <person name="Liao Z."/>
            <person name="Chang Y."/>
            <person name="Mo W."/>
            <person name="Hu G."/>
            <person name="Li W."/>
            <person name="Zhao G."/>
            <person name="Zhu H."/>
            <person name="Hu X."/>
            <person name="Ji K."/>
            <person name="Xiang X."/>
            <person name="Song Q."/>
            <person name="Yuan D."/>
            <person name="Jin S."/>
            <person name="Zhang L."/>
        </authorList>
    </citation>
    <scope>NUCLEOTIDE SEQUENCE [LARGE SCALE GENOMIC DNA]</scope>
    <source>
        <strain evidence="1">SQ_2022a</strain>
    </source>
</reference>